<keyword evidence="7" id="KW-0520">NAD</keyword>
<evidence type="ECO:0000256" key="3">
    <source>
        <dbReference type="ARBA" id="ARBA00022679"/>
    </source>
</evidence>
<evidence type="ECO:0000259" key="11">
    <source>
        <dbReference type="PROSITE" id="PS50172"/>
    </source>
</evidence>
<dbReference type="PROSITE" id="PS52007">
    <property type="entry name" value="PADR1"/>
    <property type="match status" value="1"/>
</dbReference>
<dbReference type="PROSITE" id="PS50064">
    <property type="entry name" value="ZF_PARP_2"/>
    <property type="match status" value="2"/>
</dbReference>
<gene>
    <name evidence="13" type="ORF">ZEAMMB73_Zm00001d005168</name>
</gene>
<comment type="subcellular location">
    <subcellularLocation>
        <location evidence="1">Nucleus</location>
    </subcellularLocation>
</comment>
<dbReference type="InterPro" id="IPR001510">
    <property type="entry name" value="Znf_PARP"/>
</dbReference>
<dbReference type="InterPro" id="IPR049296">
    <property type="entry name" value="PARP1-like_PADR1_N"/>
</dbReference>
<reference evidence="13" key="1">
    <citation type="submission" date="2015-12" db="EMBL/GenBank/DDBJ databases">
        <title>Update maize B73 reference genome by single molecule sequencing technologies.</title>
        <authorList>
            <consortium name="Maize Genome Sequencing Project"/>
            <person name="Ware D."/>
        </authorList>
    </citation>
    <scope>NUCLEOTIDE SEQUENCE [LARGE SCALE GENOMIC DNA]</scope>
    <source>
        <tissue evidence="13">Seedling</tissue>
    </source>
</reference>
<dbReference type="AlphaFoldDB" id="A0A1D6EKV5"/>
<dbReference type="SUPFAM" id="SSF57716">
    <property type="entry name" value="Glucocorticoid receptor-like (DNA-binding domain)"/>
    <property type="match status" value="2"/>
</dbReference>
<feature type="domain" description="PARP-type" evidence="10">
    <location>
        <begin position="8"/>
        <end position="91"/>
    </location>
</feature>
<dbReference type="SMART" id="SM01336">
    <property type="entry name" value="zf-PARP"/>
    <property type="match status" value="2"/>
</dbReference>
<dbReference type="PROSITE" id="PS50172">
    <property type="entry name" value="BRCT"/>
    <property type="match status" value="1"/>
</dbReference>
<dbReference type="InterPro" id="IPR001357">
    <property type="entry name" value="BRCT_dom"/>
</dbReference>
<dbReference type="ExpressionAtlas" id="A0A1D6EKV5">
    <property type="expression patterns" value="baseline and differential"/>
</dbReference>
<dbReference type="Gene3D" id="1.10.20.130">
    <property type="match status" value="1"/>
</dbReference>
<evidence type="ECO:0000313" key="13">
    <source>
        <dbReference type="EMBL" id="ONM20525.1"/>
    </source>
</evidence>
<sequence>MAAPPKAWKAEYAKSGRASCKSCRSPIAKDQLRLGKMVQASQFDGFMPMWNHARCIFSKKNQIKSVDDVEGIDALRWDDQEKIRNYVGSASAGTSSTAAPPEKCTIEIAPSARTSCRRCSEKITKGSVRLSAKLESEGPKGIPWYHANCFFEVSPSATVEKFSGWDTLSDEDKRTMLDLVKKDVGNNEQNKGSKRKKSENDIDSYKSARLDESTSEGTVRNKGQLVDPRGSNTSSADIQLKLKEQSDTLWKLKDGLKTHVSAAELRDMLEANGQDTSGPERHLLDRCADGMLFGALGPCPVCANGMYYYNGQYQCSGNVSEWSKCTYSATEPVRVKKKWQIPHGTKNDYLMKWFKSQKVKKPERVLPPMSPEKSGSKATQRTSLLSSKGLDKLRFSVVGQSKEAANEWIEKLKLAGANFYARVVKDIDCLIACGELDNENAEVRKSLYIVLLAIIGVQMPRDIYAIACRRLKIPIVREGYIGECVKKNKMLPFDLYKLENALESSKGSTVTVKVKGRSAVHESSGLQDTAHILEDGKSIYNATLNMSDLALGVNRLVIFFKHVWYSGSLCIIYLLEGLGTWKPSYLFSAFGVLNTHMVGRCSVTWGTQHLGSNS</sequence>
<dbReference type="FunFam" id="3.30.1740.10:FF:000005">
    <property type="entry name" value="Poly [ADP-ribose] polymerase"/>
    <property type="match status" value="1"/>
</dbReference>
<dbReference type="Pfam" id="PF00645">
    <property type="entry name" value="zf-PARP"/>
    <property type="match status" value="2"/>
</dbReference>
<evidence type="ECO:0000256" key="7">
    <source>
        <dbReference type="ARBA" id="ARBA00023027"/>
    </source>
</evidence>
<dbReference type="Pfam" id="PF08063">
    <property type="entry name" value="Zn_ribbon_PADR1"/>
    <property type="match status" value="1"/>
</dbReference>
<dbReference type="GO" id="GO:0016757">
    <property type="term" value="F:glycosyltransferase activity"/>
    <property type="evidence" value="ECO:0007669"/>
    <property type="project" value="UniProtKB-KW"/>
</dbReference>
<dbReference type="InterPro" id="IPR012982">
    <property type="entry name" value="PARP1-like_PADR1_Zn_ribbon"/>
</dbReference>
<keyword evidence="3" id="KW-0808">Transferase</keyword>
<keyword evidence="5" id="KW-0863">Zinc-finger</keyword>
<feature type="domain" description="PARP-type" evidence="10">
    <location>
        <begin position="104"/>
        <end position="176"/>
    </location>
</feature>
<evidence type="ECO:0000256" key="4">
    <source>
        <dbReference type="ARBA" id="ARBA00022723"/>
    </source>
</evidence>
<keyword evidence="2" id="KW-0328">Glycosyltransferase</keyword>
<dbReference type="InterPro" id="IPR050800">
    <property type="entry name" value="ARTD/PARP"/>
</dbReference>
<protein>
    <submittedName>
        <fullName evidence="13">Poly(ADP-ribose) polymerase2</fullName>
    </submittedName>
</protein>
<evidence type="ECO:0000259" key="10">
    <source>
        <dbReference type="PROSITE" id="PS50064"/>
    </source>
</evidence>
<dbReference type="FunFam" id="2.20.25.630:FF:000001">
    <property type="entry name" value="Poly [ADP-ribose] polymerase"/>
    <property type="match status" value="1"/>
</dbReference>
<evidence type="ECO:0000256" key="8">
    <source>
        <dbReference type="ARBA" id="ARBA00023242"/>
    </source>
</evidence>
<accession>A0A1D6EKV5</accession>
<dbReference type="GO" id="GO:0003677">
    <property type="term" value="F:DNA binding"/>
    <property type="evidence" value="ECO:0007669"/>
    <property type="project" value="InterPro"/>
</dbReference>
<evidence type="ECO:0000256" key="5">
    <source>
        <dbReference type="ARBA" id="ARBA00022771"/>
    </source>
</evidence>
<dbReference type="Gene3D" id="2.20.25.630">
    <property type="match status" value="1"/>
</dbReference>
<dbReference type="EMBL" id="CM007648">
    <property type="protein sequence ID" value="ONM20525.1"/>
    <property type="molecule type" value="Genomic_DNA"/>
</dbReference>
<feature type="region of interest" description="Disordered" evidence="9">
    <location>
        <begin position="360"/>
        <end position="382"/>
    </location>
</feature>
<evidence type="ECO:0000256" key="9">
    <source>
        <dbReference type="SAM" id="MobiDB-lite"/>
    </source>
</evidence>
<keyword evidence="4" id="KW-0479">Metal-binding</keyword>
<dbReference type="InterPro" id="IPR036957">
    <property type="entry name" value="Znf_PARP_sf"/>
</dbReference>
<dbReference type="PROSITE" id="PS50800">
    <property type="entry name" value="SAP"/>
    <property type="match status" value="1"/>
</dbReference>
<feature type="compositionally biased region" description="Basic and acidic residues" evidence="9">
    <location>
        <begin position="198"/>
        <end position="212"/>
    </location>
</feature>
<dbReference type="Gene3D" id="3.30.1740.10">
    <property type="entry name" value="Zinc finger, PARP-type"/>
    <property type="match status" value="2"/>
</dbReference>
<dbReference type="FunFam" id="3.30.1740.10:FF:000004">
    <property type="entry name" value="Poly [ADP-ribose] polymerase"/>
    <property type="match status" value="1"/>
</dbReference>
<dbReference type="PANTHER" id="PTHR10459:SF80">
    <property type="entry name" value="POLY [ADP-RIBOSE] POLYMERASE 1"/>
    <property type="match status" value="1"/>
</dbReference>
<feature type="domain" description="BRCT" evidence="11">
    <location>
        <begin position="470"/>
        <end position="498"/>
    </location>
</feature>
<keyword evidence="8" id="KW-0539">Nucleus</keyword>
<dbReference type="InterPro" id="IPR003034">
    <property type="entry name" value="SAP_dom"/>
</dbReference>
<evidence type="ECO:0000256" key="6">
    <source>
        <dbReference type="ARBA" id="ARBA00022833"/>
    </source>
</evidence>
<evidence type="ECO:0000256" key="1">
    <source>
        <dbReference type="ARBA" id="ARBA00004123"/>
    </source>
</evidence>
<dbReference type="SMART" id="SM01335">
    <property type="entry name" value="PADR1"/>
    <property type="match status" value="1"/>
</dbReference>
<dbReference type="SUPFAM" id="SSF52113">
    <property type="entry name" value="BRCT domain"/>
    <property type="match status" value="1"/>
</dbReference>
<organism evidence="13">
    <name type="scientific">Zea mays</name>
    <name type="common">Maize</name>
    <dbReference type="NCBI Taxonomy" id="4577"/>
    <lineage>
        <taxon>Eukaryota</taxon>
        <taxon>Viridiplantae</taxon>
        <taxon>Streptophyta</taxon>
        <taxon>Embryophyta</taxon>
        <taxon>Tracheophyta</taxon>
        <taxon>Spermatophyta</taxon>
        <taxon>Magnoliopsida</taxon>
        <taxon>Liliopsida</taxon>
        <taxon>Poales</taxon>
        <taxon>Poaceae</taxon>
        <taxon>PACMAD clade</taxon>
        <taxon>Panicoideae</taxon>
        <taxon>Andropogonodae</taxon>
        <taxon>Andropogoneae</taxon>
        <taxon>Tripsacinae</taxon>
        <taxon>Zea</taxon>
    </lineage>
</organism>
<dbReference type="FunFam" id="1.10.20.130:FF:000001">
    <property type="entry name" value="Poly [ADP-ribose] polymerase"/>
    <property type="match status" value="1"/>
</dbReference>
<dbReference type="Gene3D" id="3.40.50.10190">
    <property type="entry name" value="BRCT domain"/>
    <property type="match status" value="1"/>
</dbReference>
<dbReference type="GO" id="GO:0005634">
    <property type="term" value="C:nucleus"/>
    <property type="evidence" value="ECO:0007669"/>
    <property type="project" value="UniProtKB-SubCell"/>
</dbReference>
<name>A0A1D6EKV5_MAIZE</name>
<dbReference type="InterPro" id="IPR038650">
    <property type="entry name" value="PADR1_C_dom_sf"/>
</dbReference>
<proteinExistence type="predicted"/>
<evidence type="ECO:0000259" key="12">
    <source>
        <dbReference type="PROSITE" id="PS50800"/>
    </source>
</evidence>
<dbReference type="PANTHER" id="PTHR10459">
    <property type="entry name" value="DNA LIGASE"/>
    <property type="match status" value="1"/>
</dbReference>
<evidence type="ECO:0000256" key="2">
    <source>
        <dbReference type="ARBA" id="ARBA00022676"/>
    </source>
</evidence>
<dbReference type="InterPro" id="IPR036930">
    <property type="entry name" value="WGR_dom_sf"/>
</dbReference>
<dbReference type="GO" id="GO:0008270">
    <property type="term" value="F:zinc ion binding"/>
    <property type="evidence" value="ECO:0007669"/>
    <property type="project" value="UniProtKB-KW"/>
</dbReference>
<feature type="domain" description="SAP" evidence="12">
    <location>
        <begin position="257"/>
        <end position="291"/>
    </location>
</feature>
<dbReference type="InterPro" id="IPR036420">
    <property type="entry name" value="BRCT_dom_sf"/>
</dbReference>
<keyword evidence="6" id="KW-0862">Zinc</keyword>
<feature type="region of interest" description="Disordered" evidence="9">
    <location>
        <begin position="180"/>
        <end position="236"/>
    </location>
</feature>
<dbReference type="Pfam" id="PF21728">
    <property type="entry name" value="PADR1_N"/>
    <property type="match status" value="1"/>
</dbReference>
<dbReference type="SUPFAM" id="SSF142921">
    <property type="entry name" value="WGR domain-like"/>
    <property type="match status" value="1"/>
</dbReference>